<evidence type="ECO:0000313" key="10">
    <source>
        <dbReference type="Proteomes" id="UP000266673"/>
    </source>
</evidence>
<dbReference type="EMBL" id="QKWP01001264">
    <property type="protein sequence ID" value="RIB10331.1"/>
    <property type="molecule type" value="Genomic_DNA"/>
</dbReference>
<dbReference type="InterPro" id="IPR028094">
    <property type="entry name" value="RTC4_C"/>
</dbReference>
<keyword evidence="10" id="KW-1185">Reference proteome</keyword>
<name>A0A397ULH0_9GLOM</name>
<evidence type="ECO:0000256" key="4">
    <source>
        <dbReference type="ARBA" id="ARBA00009461"/>
    </source>
</evidence>
<reference evidence="9 10" key="1">
    <citation type="submission" date="2018-06" db="EMBL/GenBank/DDBJ databases">
        <title>Comparative genomics reveals the genomic features of Rhizophagus irregularis, R. cerebriforme, R. diaphanum and Gigaspora rosea, and their symbiotic lifestyle signature.</title>
        <authorList>
            <person name="Morin E."/>
            <person name="San Clemente H."/>
            <person name="Chen E.C.H."/>
            <person name="De La Providencia I."/>
            <person name="Hainaut M."/>
            <person name="Kuo A."/>
            <person name="Kohler A."/>
            <person name="Murat C."/>
            <person name="Tang N."/>
            <person name="Roy S."/>
            <person name="Loubradou J."/>
            <person name="Henrissat B."/>
            <person name="Grigoriev I.V."/>
            <person name="Corradi N."/>
            <person name="Roux C."/>
            <person name="Martin F.M."/>
        </authorList>
    </citation>
    <scope>NUCLEOTIDE SEQUENCE [LARGE SCALE GENOMIC DNA]</scope>
    <source>
        <strain evidence="9 10">DAOM 194757</strain>
    </source>
</reference>
<evidence type="ECO:0000256" key="6">
    <source>
        <dbReference type="ARBA" id="ARBA00022490"/>
    </source>
</evidence>
<keyword evidence="6" id="KW-0963">Cytoplasm</keyword>
<dbReference type="PANTHER" id="PTHR41391:SF1">
    <property type="entry name" value="RESTRICTION OF TELOMERE CAPPING PROTEIN 4"/>
    <property type="match status" value="1"/>
</dbReference>
<comment type="caution">
    <text evidence="9">The sequence shown here is derived from an EMBL/GenBank/DDBJ whole genome shotgun (WGS) entry which is preliminary data.</text>
</comment>
<comment type="similarity">
    <text evidence="4">Belongs to the RTC4 family.</text>
</comment>
<evidence type="ECO:0000256" key="5">
    <source>
        <dbReference type="ARBA" id="ARBA00015162"/>
    </source>
</evidence>
<dbReference type="OrthoDB" id="128308at2759"/>
<proteinExistence type="inferred from homology"/>
<dbReference type="GO" id="GO:0005737">
    <property type="term" value="C:cytoplasm"/>
    <property type="evidence" value="ECO:0007669"/>
    <property type="project" value="UniProtKB-SubCell"/>
</dbReference>
<gene>
    <name evidence="9" type="ORF">C2G38_2264999</name>
</gene>
<comment type="function">
    <text evidence="1">May be involved in a process influencing telomere capping.</text>
</comment>
<evidence type="ECO:0000313" key="9">
    <source>
        <dbReference type="EMBL" id="RIB10331.1"/>
    </source>
</evidence>
<dbReference type="Proteomes" id="UP000266673">
    <property type="component" value="Unassembled WGS sequence"/>
</dbReference>
<keyword evidence="7" id="KW-0539">Nucleus</keyword>
<evidence type="ECO:0000256" key="7">
    <source>
        <dbReference type="ARBA" id="ARBA00023242"/>
    </source>
</evidence>
<dbReference type="InterPro" id="IPR039024">
    <property type="entry name" value="RTC4"/>
</dbReference>
<dbReference type="SMART" id="SM01312">
    <property type="entry name" value="RTC4"/>
    <property type="match status" value="1"/>
</dbReference>
<evidence type="ECO:0000256" key="2">
    <source>
        <dbReference type="ARBA" id="ARBA00004123"/>
    </source>
</evidence>
<organism evidence="9 10">
    <name type="scientific">Gigaspora rosea</name>
    <dbReference type="NCBI Taxonomy" id="44941"/>
    <lineage>
        <taxon>Eukaryota</taxon>
        <taxon>Fungi</taxon>
        <taxon>Fungi incertae sedis</taxon>
        <taxon>Mucoromycota</taxon>
        <taxon>Glomeromycotina</taxon>
        <taxon>Glomeromycetes</taxon>
        <taxon>Diversisporales</taxon>
        <taxon>Gigasporaceae</taxon>
        <taxon>Gigaspora</taxon>
    </lineage>
</organism>
<sequence length="277" mass="31660">MAKSFYISFDKILQEEIKAHVLGNKSISLTKNQIKNPPIIKSKGRTSNKRTPSRFETTKLSNLSKKCTLEPNLQCTNEILEVDDIEDNMDFKSDNFQSSFKDCSIKENIQTQNSSCLFCADLLPNPLPEKIRLLLRKIANQNETRIFQMKDKLFDIINKKINSYYRDFALKICNEMGSRKASTPMALMACFEVLKPGYYGSRRLNIISDALSKLFLDTNLLTYDLVASKKPVDYLQEVLVPETALRLISQDRGGLELELAQEIMEDSADFGDYVHSE</sequence>
<dbReference type="AlphaFoldDB" id="A0A397ULH0"/>
<dbReference type="PANTHER" id="PTHR41391">
    <property type="entry name" value="RESTRICTION OF TELOMERE CAPPING PROTEIN 4"/>
    <property type="match status" value="1"/>
</dbReference>
<evidence type="ECO:0000256" key="3">
    <source>
        <dbReference type="ARBA" id="ARBA00004496"/>
    </source>
</evidence>
<accession>A0A397ULH0</accession>
<evidence type="ECO:0000256" key="1">
    <source>
        <dbReference type="ARBA" id="ARBA00002738"/>
    </source>
</evidence>
<comment type="subcellular location">
    <subcellularLocation>
        <location evidence="3">Cytoplasm</location>
    </subcellularLocation>
    <subcellularLocation>
        <location evidence="2">Nucleus</location>
    </subcellularLocation>
</comment>
<dbReference type="Pfam" id="PF14474">
    <property type="entry name" value="RTC4"/>
    <property type="match status" value="1"/>
</dbReference>
<protein>
    <recommendedName>
        <fullName evidence="5">Restriction of telomere capping protein 4</fullName>
    </recommendedName>
</protein>
<evidence type="ECO:0000259" key="8">
    <source>
        <dbReference type="SMART" id="SM01312"/>
    </source>
</evidence>
<feature type="domain" description="Restriction of telomere capping protein 4 C-terminal" evidence="8">
    <location>
        <begin position="156"/>
        <end position="277"/>
    </location>
</feature>
<dbReference type="GO" id="GO:0005634">
    <property type="term" value="C:nucleus"/>
    <property type="evidence" value="ECO:0007669"/>
    <property type="project" value="UniProtKB-SubCell"/>
</dbReference>